<protein>
    <submittedName>
        <fullName evidence="1">Uncharacterized protein</fullName>
    </submittedName>
</protein>
<sequence>MSAYFIHCKLACLNEGLVCILSVETWKRPEVMHHKARIRGTSDYGGRSSYYGLIHNPLCDLLTILRVLEAATAQGDGWIR</sequence>
<dbReference type="Proteomes" id="UP001396334">
    <property type="component" value="Unassembled WGS sequence"/>
</dbReference>
<proteinExistence type="predicted"/>
<keyword evidence="2" id="KW-1185">Reference proteome</keyword>
<evidence type="ECO:0000313" key="2">
    <source>
        <dbReference type="Proteomes" id="UP001396334"/>
    </source>
</evidence>
<reference evidence="1 2" key="1">
    <citation type="journal article" date="2024" name="G3 (Bethesda)">
        <title>Genome assembly of Hibiscus sabdariffa L. provides insights into metabolisms of medicinal natural products.</title>
        <authorList>
            <person name="Kim T."/>
        </authorList>
    </citation>
    <scope>NUCLEOTIDE SEQUENCE [LARGE SCALE GENOMIC DNA]</scope>
    <source>
        <strain evidence="1">TK-2024</strain>
        <tissue evidence="1">Old leaves</tissue>
    </source>
</reference>
<gene>
    <name evidence="1" type="ORF">V6N11_057240</name>
</gene>
<comment type="caution">
    <text evidence="1">The sequence shown here is derived from an EMBL/GenBank/DDBJ whole genome shotgun (WGS) entry which is preliminary data.</text>
</comment>
<accession>A0ABR2NKI6</accession>
<dbReference type="EMBL" id="JBBPBN010000127">
    <property type="protein sequence ID" value="KAK8976640.1"/>
    <property type="molecule type" value="Genomic_DNA"/>
</dbReference>
<evidence type="ECO:0000313" key="1">
    <source>
        <dbReference type="EMBL" id="KAK8976640.1"/>
    </source>
</evidence>
<organism evidence="1 2">
    <name type="scientific">Hibiscus sabdariffa</name>
    <name type="common">roselle</name>
    <dbReference type="NCBI Taxonomy" id="183260"/>
    <lineage>
        <taxon>Eukaryota</taxon>
        <taxon>Viridiplantae</taxon>
        <taxon>Streptophyta</taxon>
        <taxon>Embryophyta</taxon>
        <taxon>Tracheophyta</taxon>
        <taxon>Spermatophyta</taxon>
        <taxon>Magnoliopsida</taxon>
        <taxon>eudicotyledons</taxon>
        <taxon>Gunneridae</taxon>
        <taxon>Pentapetalae</taxon>
        <taxon>rosids</taxon>
        <taxon>malvids</taxon>
        <taxon>Malvales</taxon>
        <taxon>Malvaceae</taxon>
        <taxon>Malvoideae</taxon>
        <taxon>Hibiscus</taxon>
    </lineage>
</organism>
<name>A0ABR2NKI6_9ROSI</name>